<feature type="domain" description="Band 7" evidence="4">
    <location>
        <begin position="24"/>
        <end position="181"/>
    </location>
</feature>
<dbReference type="PANTHER" id="PTHR10264:SF19">
    <property type="entry name" value="AT06885P-RELATED"/>
    <property type="match status" value="1"/>
</dbReference>
<keyword evidence="6" id="KW-1185">Reference proteome</keyword>
<comment type="similarity">
    <text evidence="2">Belongs to the band 7/mec-2 family.</text>
</comment>
<evidence type="ECO:0000256" key="3">
    <source>
        <dbReference type="SAM" id="Phobius"/>
    </source>
</evidence>
<keyword evidence="3" id="KW-0472">Membrane</keyword>
<keyword evidence="3" id="KW-0812">Transmembrane</keyword>
<dbReference type="InterPro" id="IPR001107">
    <property type="entry name" value="Band_7"/>
</dbReference>
<evidence type="ECO:0000259" key="4">
    <source>
        <dbReference type="SMART" id="SM00244"/>
    </source>
</evidence>
<dbReference type="KEGG" id="scas:SACC_20820"/>
<protein>
    <recommendedName>
        <fullName evidence="4">Band 7 domain-containing protein</fullName>
    </recommendedName>
</protein>
<dbReference type="Gene3D" id="6.10.250.2090">
    <property type="match status" value="1"/>
</dbReference>
<dbReference type="EMBL" id="AP025226">
    <property type="protein sequence ID" value="BDB99065.1"/>
    <property type="molecule type" value="Genomic_DNA"/>
</dbReference>
<dbReference type="PANTHER" id="PTHR10264">
    <property type="entry name" value="BAND 7 PROTEIN-RELATED"/>
    <property type="match status" value="1"/>
</dbReference>
<dbReference type="Pfam" id="PF01145">
    <property type="entry name" value="Band_7"/>
    <property type="match status" value="1"/>
</dbReference>
<dbReference type="AlphaFoldDB" id="A0AAQ4CTD4"/>
<dbReference type="InterPro" id="IPR043202">
    <property type="entry name" value="Band-7_stomatin-like"/>
</dbReference>
<dbReference type="Proteomes" id="UP001319921">
    <property type="component" value="Chromosome"/>
</dbReference>
<comment type="subcellular location">
    <subcellularLocation>
        <location evidence="1">Membrane</location>
        <topology evidence="1">Single-pass membrane protein</topology>
    </subcellularLocation>
</comment>
<gene>
    <name evidence="5" type="ORF">SACC_20820</name>
</gene>
<keyword evidence="3" id="KW-1133">Transmembrane helix</keyword>
<dbReference type="GO" id="GO:0005886">
    <property type="term" value="C:plasma membrane"/>
    <property type="evidence" value="ECO:0007669"/>
    <property type="project" value="InterPro"/>
</dbReference>
<dbReference type="InterPro" id="IPR001972">
    <property type="entry name" value="Stomatin_HflK_fam"/>
</dbReference>
<dbReference type="GO" id="GO:0098552">
    <property type="term" value="C:side of membrane"/>
    <property type="evidence" value="ECO:0007669"/>
    <property type="project" value="UniProtKB-ARBA"/>
</dbReference>
<dbReference type="SMART" id="SM00244">
    <property type="entry name" value="PHB"/>
    <property type="match status" value="1"/>
</dbReference>
<evidence type="ECO:0000313" key="5">
    <source>
        <dbReference type="EMBL" id="BDB99065.1"/>
    </source>
</evidence>
<dbReference type="PRINTS" id="PR00721">
    <property type="entry name" value="STOMATIN"/>
</dbReference>
<name>A0AAQ4CTD4_9CREN</name>
<feature type="transmembrane region" description="Helical" evidence="3">
    <location>
        <begin position="6"/>
        <end position="29"/>
    </location>
</feature>
<dbReference type="Gene3D" id="3.30.479.30">
    <property type="entry name" value="Band 7 domain"/>
    <property type="match status" value="1"/>
</dbReference>
<dbReference type="SUPFAM" id="SSF117892">
    <property type="entry name" value="Band 7/SPFH domain"/>
    <property type="match status" value="1"/>
</dbReference>
<accession>A0AAQ4CTD4</accession>
<evidence type="ECO:0000256" key="2">
    <source>
        <dbReference type="ARBA" id="ARBA00008164"/>
    </source>
</evidence>
<dbReference type="InterPro" id="IPR036013">
    <property type="entry name" value="Band_7/SPFH_dom_sf"/>
</dbReference>
<dbReference type="CDD" id="cd08826">
    <property type="entry name" value="SPFH_eoslipins_u1"/>
    <property type="match status" value="1"/>
</dbReference>
<dbReference type="FunFam" id="3.30.479.30:FF:000004">
    <property type="entry name" value="Putative membrane protease family, stomatin"/>
    <property type="match status" value="1"/>
</dbReference>
<organism evidence="5 6">
    <name type="scientific">Saccharolobus caldissimus</name>
    <dbReference type="NCBI Taxonomy" id="1702097"/>
    <lineage>
        <taxon>Archaea</taxon>
        <taxon>Thermoproteota</taxon>
        <taxon>Thermoprotei</taxon>
        <taxon>Sulfolobales</taxon>
        <taxon>Sulfolobaceae</taxon>
        <taxon>Saccharolobus</taxon>
    </lineage>
</organism>
<evidence type="ECO:0000256" key="1">
    <source>
        <dbReference type="ARBA" id="ARBA00004167"/>
    </source>
</evidence>
<proteinExistence type="inferred from homology"/>
<sequence>MAINVGVVIGLVFLFIIIIIFIAMSFRVVREWERAVVLRLGRFLRVKGPGIIFLIPFVDRPLVVDLRINTVDVPPQTILTRDNVTVSVDAVVYYKVIDPQKAVISVFNYNVAVLNLAQTSLRDIVGQMELDELLSKREEINKRLQEILDTATESWGIKVTAVTIRDIRLSQDLLTAMAKQAEAERLRRAKVILSEGERQAASILADASTYYRDNPTALQLRFLETLSDISQRGGLIIVVPAGNEIYPTLGTSVALSTLSKKLQSEVKQS</sequence>
<reference evidence="5 6" key="1">
    <citation type="journal article" date="2022" name="Microbiol. Resour. Announc.">
        <title>Complete Genome Sequence of the Hyperthermophilic and Acidophilic Archaeon Saccharolobus caldissimus Strain HS-3T.</title>
        <authorList>
            <person name="Sakai H.D."/>
            <person name="Kurosawa N."/>
        </authorList>
    </citation>
    <scope>NUCLEOTIDE SEQUENCE [LARGE SCALE GENOMIC DNA]</scope>
    <source>
        <strain evidence="5 6">JCM32116</strain>
    </source>
</reference>
<evidence type="ECO:0000313" key="6">
    <source>
        <dbReference type="Proteomes" id="UP001319921"/>
    </source>
</evidence>